<proteinExistence type="predicted"/>
<accession>A0ABX3NRD0</accession>
<dbReference type="Proteomes" id="UP000192277">
    <property type="component" value="Unassembled WGS sequence"/>
</dbReference>
<comment type="caution">
    <text evidence="1">The sequence shown here is derived from an EMBL/GenBank/DDBJ whole genome shotgun (WGS) entry which is preliminary data.</text>
</comment>
<dbReference type="EMBL" id="LWBO01000034">
    <property type="protein sequence ID" value="OQP43857.1"/>
    <property type="molecule type" value="Genomic_DNA"/>
</dbReference>
<dbReference type="SUPFAM" id="SSF48371">
    <property type="entry name" value="ARM repeat"/>
    <property type="match status" value="1"/>
</dbReference>
<dbReference type="RefSeq" id="WP_014218847.1">
    <property type="nucleotide sequence ID" value="NZ_LWBO01000034.1"/>
</dbReference>
<gene>
    <name evidence="1" type="ORF">A4D02_10285</name>
</gene>
<reference evidence="1 2" key="1">
    <citation type="submission" date="2016-04" db="EMBL/GenBank/DDBJ databases">
        <authorList>
            <person name="Chen L."/>
            <person name="Zhuang W."/>
            <person name="Wang G."/>
        </authorList>
    </citation>
    <scope>NUCLEOTIDE SEQUENCE [LARGE SCALE GENOMIC DNA]</scope>
    <source>
        <strain evidence="2">GR20</strain>
    </source>
</reference>
<evidence type="ECO:0000313" key="2">
    <source>
        <dbReference type="Proteomes" id="UP000192277"/>
    </source>
</evidence>
<organism evidence="1 2">
    <name type="scientific">Niastella koreensis</name>
    <dbReference type="NCBI Taxonomy" id="354356"/>
    <lineage>
        <taxon>Bacteria</taxon>
        <taxon>Pseudomonadati</taxon>
        <taxon>Bacteroidota</taxon>
        <taxon>Chitinophagia</taxon>
        <taxon>Chitinophagales</taxon>
        <taxon>Chitinophagaceae</taxon>
        <taxon>Niastella</taxon>
    </lineage>
</organism>
<name>A0ABX3NRD0_9BACT</name>
<evidence type="ECO:0000313" key="1">
    <source>
        <dbReference type="EMBL" id="OQP43857.1"/>
    </source>
</evidence>
<protein>
    <recommendedName>
        <fullName evidence="3">HEAT repeat domain-containing protein</fullName>
    </recommendedName>
</protein>
<sequence length="165" mass="19174">MNIIDDYKNADDDQKVELLSDLEFEEDTPEKWEFLRSVITNKDEYDLARIEALKIIEVAPLLDDEFAPFCEALITIINTEQDADVRNYAVMASKNFVNDSEELKELIIKLVLDPKEEQAVRHNAYHAVKAFFDLPRRKVILEKLTTDKEFGKLAKQDLKELHSSE</sequence>
<dbReference type="InterPro" id="IPR016024">
    <property type="entry name" value="ARM-type_fold"/>
</dbReference>
<evidence type="ECO:0008006" key="3">
    <source>
        <dbReference type="Google" id="ProtNLM"/>
    </source>
</evidence>
<keyword evidence="2" id="KW-1185">Reference proteome</keyword>